<dbReference type="Proteomes" id="UP001320119">
    <property type="component" value="Chromosome"/>
</dbReference>
<feature type="chain" id="PRO_5042835078" description="DUF2330 domain-containing protein" evidence="2">
    <location>
        <begin position="30"/>
        <end position="592"/>
    </location>
</feature>
<gene>
    <name evidence="3" type="ORF">MARGE09_P3610</name>
</gene>
<organism evidence="3 4">
    <name type="scientific">Marinagarivorans cellulosilyticus</name>
    <dbReference type="NCBI Taxonomy" id="2721545"/>
    <lineage>
        <taxon>Bacteria</taxon>
        <taxon>Pseudomonadati</taxon>
        <taxon>Pseudomonadota</taxon>
        <taxon>Gammaproteobacteria</taxon>
        <taxon>Cellvibrionales</taxon>
        <taxon>Cellvibrionaceae</taxon>
        <taxon>Marinagarivorans</taxon>
    </lineage>
</organism>
<proteinExistence type="predicted"/>
<dbReference type="Pfam" id="PF10092">
    <property type="entry name" value="DUF2330"/>
    <property type="match status" value="1"/>
</dbReference>
<feature type="transmembrane region" description="Helical" evidence="1">
    <location>
        <begin position="562"/>
        <end position="579"/>
    </location>
</feature>
<evidence type="ECO:0000313" key="4">
    <source>
        <dbReference type="Proteomes" id="UP001320119"/>
    </source>
</evidence>
<dbReference type="InterPro" id="IPR019283">
    <property type="entry name" value="DUF2330"/>
</dbReference>
<keyword evidence="1" id="KW-1133">Transmembrane helix</keyword>
<keyword evidence="1" id="KW-0812">Transmembrane</keyword>
<evidence type="ECO:0000313" key="3">
    <source>
        <dbReference type="EMBL" id="BCD99408.1"/>
    </source>
</evidence>
<dbReference type="KEGG" id="marq:MARGE09_P3610"/>
<evidence type="ECO:0000256" key="1">
    <source>
        <dbReference type="SAM" id="Phobius"/>
    </source>
</evidence>
<keyword evidence="4" id="KW-1185">Reference proteome</keyword>
<keyword evidence="2" id="KW-0732">Signal</keyword>
<protein>
    <recommendedName>
        <fullName evidence="5">DUF2330 domain-containing protein</fullName>
    </recommendedName>
</protein>
<evidence type="ECO:0008006" key="5">
    <source>
        <dbReference type="Google" id="ProtNLM"/>
    </source>
</evidence>
<reference evidence="3 4" key="1">
    <citation type="journal article" date="2022" name="IScience">
        <title>An ultrasensitive nanofiber-based assay for enzymatic hydrolysis and deep-sea microbial degradation of cellulose.</title>
        <authorList>
            <person name="Tsudome M."/>
            <person name="Tachioka M."/>
            <person name="Miyazaki M."/>
            <person name="Uchimura K."/>
            <person name="Tsuda M."/>
            <person name="Takaki Y."/>
            <person name="Deguchi S."/>
        </authorList>
    </citation>
    <scope>NUCLEOTIDE SEQUENCE [LARGE SCALE GENOMIC DNA]</scope>
    <source>
        <strain evidence="3 4">GE09</strain>
    </source>
</reference>
<name>A0AAN2BLR2_9GAMM</name>
<feature type="signal peptide" evidence="2">
    <location>
        <begin position="1"/>
        <end position="29"/>
    </location>
</feature>
<dbReference type="EMBL" id="AP023086">
    <property type="protein sequence ID" value="BCD99408.1"/>
    <property type="molecule type" value="Genomic_DNA"/>
</dbReference>
<sequence>MAIVFPSIKKPLSGLLLLVSFGVAQHSSACGGFFCDFVPIDQAGEQIVFRQDGDQTTAMIKIDYAGNAADFGWVLPVPQTPEISLGSDQIFTELELSTRPQFLLERVGQGCPRPAFDFASNESASSVAVSSQASSSSGVIIERQLSVGPFDALVVSSDDPEALANWLDENNLDLTDEGGSLLAPYIAAQSKFVVLKLKNNANSGSIQPIILKYQSDVPVIPMTLTAVAAQDNMGVLVWLLGDGRGVPKNFKHVTPNYTRLNWFNGPRSAYASYQNLITQAMDEAGGQGFATDFAGYLPNLPERFTTPDMWVGALEELAGLSDAGFISGFWKMGGSAVVQDTIRNALPTSNTFVYAQPLSMEELFTAEELALARVELTDTVNNQLIMPVNNAIDILDDDLYLTRLYTTLSADEMDMNPEFTFNPSMDPQQLTRNATLTSACVDNQDHWTLKLGAGTGREDELVVDSLGWGQPFGVARGASSQPAVWQVEKTSGTSDPIVLAKNDFTPLVSVGDITVPVWTSSSTSSFSSTASTSSSSLAVNSDDSVAVSSTASSTSSGIDIKSGGSMGSGFLALFGLLVLRLRNFKKMRTNAR</sequence>
<keyword evidence="1" id="KW-0472">Membrane</keyword>
<accession>A0AAN2BLR2</accession>
<evidence type="ECO:0000256" key="2">
    <source>
        <dbReference type="SAM" id="SignalP"/>
    </source>
</evidence>
<dbReference type="AlphaFoldDB" id="A0AAN2BLR2"/>
<dbReference type="RefSeq" id="WP_236984673.1">
    <property type="nucleotide sequence ID" value="NZ_AP023086.1"/>
</dbReference>